<dbReference type="InterPro" id="IPR005018">
    <property type="entry name" value="DOMON_domain"/>
</dbReference>
<feature type="signal peptide" evidence="1">
    <location>
        <begin position="1"/>
        <end position="23"/>
    </location>
</feature>
<dbReference type="GO" id="GO:0005615">
    <property type="term" value="C:extracellular space"/>
    <property type="evidence" value="ECO:0007669"/>
    <property type="project" value="TreeGrafter"/>
</dbReference>
<evidence type="ECO:0000313" key="3">
    <source>
        <dbReference type="EMBL" id="VEN73543.1"/>
    </source>
</evidence>
<dbReference type="GO" id="GO:0030667">
    <property type="term" value="C:secretory granule membrane"/>
    <property type="evidence" value="ECO:0007669"/>
    <property type="project" value="TreeGrafter"/>
</dbReference>
<dbReference type="InterPro" id="IPR000945">
    <property type="entry name" value="DBH-like"/>
</dbReference>
<dbReference type="PANTHER" id="PTHR10157:SF23">
    <property type="entry name" value="MOXD1 HOMOLOG 1"/>
    <property type="match status" value="1"/>
</dbReference>
<dbReference type="GO" id="GO:0042421">
    <property type="term" value="P:norepinephrine biosynthetic process"/>
    <property type="evidence" value="ECO:0007669"/>
    <property type="project" value="TreeGrafter"/>
</dbReference>
<gene>
    <name evidence="3" type="ORF">EPICR_20003</name>
</gene>
<dbReference type="Pfam" id="PF03351">
    <property type="entry name" value="DOMON"/>
    <property type="match status" value="1"/>
</dbReference>
<evidence type="ECO:0000259" key="2">
    <source>
        <dbReference type="PROSITE" id="PS50836"/>
    </source>
</evidence>
<name>A0A484HFT2_9BACT</name>
<dbReference type="GO" id="GO:0042420">
    <property type="term" value="P:dopamine catabolic process"/>
    <property type="evidence" value="ECO:0007669"/>
    <property type="project" value="TreeGrafter"/>
</dbReference>
<dbReference type="EMBL" id="CAACVI010000012">
    <property type="protein sequence ID" value="VEN73543.1"/>
    <property type="molecule type" value="Genomic_DNA"/>
</dbReference>
<protein>
    <submittedName>
        <fullName evidence="3">DOMON domain protein</fullName>
    </submittedName>
</protein>
<evidence type="ECO:0000256" key="1">
    <source>
        <dbReference type="SAM" id="SignalP"/>
    </source>
</evidence>
<reference evidence="3" key="1">
    <citation type="submission" date="2019-01" db="EMBL/GenBank/DDBJ databases">
        <authorList>
            <consortium name="Genoscope - CEA"/>
            <person name="William W."/>
        </authorList>
    </citation>
    <scope>NUCLEOTIDE SEQUENCE</scope>
    <source>
        <strain evidence="3">CR-1</strain>
    </source>
</reference>
<dbReference type="AlphaFoldDB" id="A0A484HFT2"/>
<proteinExistence type="predicted"/>
<feature type="domain" description="DOMON" evidence="2">
    <location>
        <begin position="34"/>
        <end position="154"/>
    </location>
</feature>
<dbReference type="PANTHER" id="PTHR10157">
    <property type="entry name" value="DOPAMINE BETA HYDROXYLASE RELATED"/>
    <property type="match status" value="1"/>
</dbReference>
<dbReference type="InterPro" id="IPR045266">
    <property type="entry name" value="DOH_DOMON"/>
</dbReference>
<keyword evidence="1" id="KW-0732">Signal</keyword>
<accession>A0A484HFT2</accession>
<dbReference type="CDD" id="cd09631">
    <property type="entry name" value="DOMON_DOH"/>
    <property type="match status" value="1"/>
</dbReference>
<dbReference type="PROSITE" id="PS50836">
    <property type="entry name" value="DOMON"/>
    <property type="match status" value="1"/>
</dbReference>
<organism evidence="3">
    <name type="scientific">uncultured Desulfobacteraceae bacterium</name>
    <dbReference type="NCBI Taxonomy" id="218296"/>
    <lineage>
        <taxon>Bacteria</taxon>
        <taxon>Pseudomonadati</taxon>
        <taxon>Thermodesulfobacteriota</taxon>
        <taxon>Desulfobacteria</taxon>
        <taxon>Desulfobacterales</taxon>
        <taxon>Desulfobacteraceae</taxon>
        <taxon>environmental samples</taxon>
    </lineage>
</organism>
<feature type="chain" id="PRO_5019747250" evidence="1">
    <location>
        <begin position="24"/>
        <end position="183"/>
    </location>
</feature>
<dbReference type="GO" id="GO:0004500">
    <property type="term" value="F:dopamine beta-monooxygenase activity"/>
    <property type="evidence" value="ECO:0007669"/>
    <property type="project" value="InterPro"/>
</dbReference>
<dbReference type="SMART" id="SM00664">
    <property type="entry name" value="DoH"/>
    <property type="match status" value="1"/>
</dbReference>
<dbReference type="GO" id="GO:0005507">
    <property type="term" value="F:copper ion binding"/>
    <property type="evidence" value="ECO:0007669"/>
    <property type="project" value="TreeGrafter"/>
</dbReference>
<sequence>MKRYIMAATAAVFWLASLAPAMADAGYDHEISGDPVRFQWKLNPDKKTIQIRLSAQTKSWVAVGFNPDQRMQGADFVMGYVKKGKVKVTDHFGTGVFVHKKDESLGGAMNVFDVSGKEAGGVTEISFSRPLDSGDAYDKPIVPDRETTLLLAYGAGRDSFRAAHAFRAVYKVSLSTGAFKKVR</sequence>
<dbReference type="GO" id="GO:0006589">
    <property type="term" value="P:octopamine biosynthetic process"/>
    <property type="evidence" value="ECO:0007669"/>
    <property type="project" value="TreeGrafter"/>
</dbReference>